<dbReference type="Proteomes" id="UP000036403">
    <property type="component" value="Unassembled WGS sequence"/>
</dbReference>
<reference evidence="1 2" key="1">
    <citation type="submission" date="2015-04" db="EMBL/GenBank/DDBJ databases">
        <title>Lasius niger genome sequencing.</title>
        <authorList>
            <person name="Konorov E.A."/>
            <person name="Nikitin M.A."/>
            <person name="Kirill M.V."/>
            <person name="Chang P."/>
        </authorList>
    </citation>
    <scope>NUCLEOTIDE SEQUENCE [LARGE SCALE GENOMIC DNA]</scope>
    <source>
        <tissue evidence="1">Whole</tissue>
    </source>
</reference>
<dbReference type="EMBL" id="LBMM01005736">
    <property type="protein sequence ID" value="KMQ91245.1"/>
    <property type="molecule type" value="Genomic_DNA"/>
</dbReference>
<keyword evidence="2" id="KW-1185">Reference proteome</keyword>
<dbReference type="PaxDb" id="67767-A0A0J7NFD0"/>
<dbReference type="AlphaFoldDB" id="A0A0J7NFD0"/>
<proteinExistence type="predicted"/>
<organism evidence="1 2">
    <name type="scientific">Lasius niger</name>
    <name type="common">Black garden ant</name>
    <dbReference type="NCBI Taxonomy" id="67767"/>
    <lineage>
        <taxon>Eukaryota</taxon>
        <taxon>Metazoa</taxon>
        <taxon>Ecdysozoa</taxon>
        <taxon>Arthropoda</taxon>
        <taxon>Hexapoda</taxon>
        <taxon>Insecta</taxon>
        <taxon>Pterygota</taxon>
        <taxon>Neoptera</taxon>
        <taxon>Endopterygota</taxon>
        <taxon>Hymenoptera</taxon>
        <taxon>Apocrita</taxon>
        <taxon>Aculeata</taxon>
        <taxon>Formicoidea</taxon>
        <taxon>Formicidae</taxon>
        <taxon>Formicinae</taxon>
        <taxon>Lasius</taxon>
        <taxon>Lasius</taxon>
    </lineage>
</organism>
<evidence type="ECO:0000313" key="1">
    <source>
        <dbReference type="EMBL" id="KMQ91245.1"/>
    </source>
</evidence>
<gene>
    <name evidence="1" type="ORF">RF55_8916</name>
</gene>
<accession>A0A0J7NFD0</accession>
<evidence type="ECO:0000313" key="2">
    <source>
        <dbReference type="Proteomes" id="UP000036403"/>
    </source>
</evidence>
<comment type="caution">
    <text evidence="1">The sequence shown here is derived from an EMBL/GenBank/DDBJ whole genome shotgun (WGS) entry which is preliminary data.</text>
</comment>
<sequence length="187" mass="20886">MNGVQKNGVQLNGVQLNRVQNFVSICNVSNYTVSKCTAPLKSGHVRTGAEVSAFLRRQKAVSLASVQTYRAFLQVSGAAIVEKSAMKRRYHDATPRNWRTCLRPVGVGQAIALTFEESVRIPCRSTMCPKYFKPSRQKWHLSAFSRNLAARRRRKTSARCSRCFVKGPGGHHDVVQIDQHIGLEFGP</sequence>
<name>A0A0J7NFD0_LASNI</name>
<protein>
    <submittedName>
        <fullName evidence="1">Abc transporter permease</fullName>
    </submittedName>
</protein>